<dbReference type="Gene3D" id="1.10.220.10">
    <property type="entry name" value="Annexin"/>
    <property type="match status" value="4"/>
</dbReference>
<dbReference type="PRINTS" id="PR00196">
    <property type="entry name" value="ANNEXIN"/>
</dbReference>
<dbReference type="GO" id="GO:0009414">
    <property type="term" value="P:response to water deprivation"/>
    <property type="evidence" value="ECO:0007669"/>
    <property type="project" value="TreeGrafter"/>
</dbReference>
<dbReference type="InterPro" id="IPR001464">
    <property type="entry name" value="Annexin"/>
</dbReference>
<dbReference type="EMBL" id="PJQY01000188">
    <property type="protein sequence ID" value="PQQ16549.1"/>
    <property type="molecule type" value="Genomic_DNA"/>
</dbReference>
<dbReference type="PANTHER" id="PTHR10502:SF99">
    <property type="entry name" value="ANNEXIN D3"/>
    <property type="match status" value="1"/>
</dbReference>
<reference evidence="7 8" key="1">
    <citation type="submission" date="2018-02" db="EMBL/GenBank/DDBJ databases">
        <title>Draft genome of wild Prunus yedoensis var. nudiflora.</title>
        <authorList>
            <person name="Baek S."/>
            <person name="Kim J.-H."/>
            <person name="Choi K."/>
            <person name="Kim G.-B."/>
            <person name="Cho A."/>
            <person name="Jang H."/>
            <person name="Shin C.-H."/>
            <person name="Yu H.-J."/>
            <person name="Mun J.-H."/>
        </authorList>
    </citation>
    <scope>NUCLEOTIDE SEQUENCE [LARGE SCALE GENOMIC DNA]</scope>
    <source>
        <strain evidence="8">cv. Jeju island</strain>
        <tissue evidence="7">Leaf</tissue>
    </source>
</reference>
<dbReference type="PANTHER" id="PTHR10502">
    <property type="entry name" value="ANNEXIN"/>
    <property type="match status" value="1"/>
</dbReference>
<dbReference type="PROSITE" id="PS51897">
    <property type="entry name" value="ANNEXIN_2"/>
    <property type="match status" value="4"/>
</dbReference>
<dbReference type="Pfam" id="PF00191">
    <property type="entry name" value="Annexin"/>
    <property type="match status" value="4"/>
</dbReference>
<dbReference type="GO" id="GO:0009409">
    <property type="term" value="P:response to cold"/>
    <property type="evidence" value="ECO:0007669"/>
    <property type="project" value="TreeGrafter"/>
</dbReference>
<gene>
    <name evidence="7" type="ORF">Pyn_35290</name>
</gene>
<comment type="similarity">
    <text evidence="6">Belongs to the annexin family.</text>
</comment>
<dbReference type="GO" id="GO:0001786">
    <property type="term" value="F:phosphatidylserine binding"/>
    <property type="evidence" value="ECO:0007669"/>
    <property type="project" value="TreeGrafter"/>
</dbReference>
<dbReference type="GO" id="GO:0005544">
    <property type="term" value="F:calcium-dependent phospholipid binding"/>
    <property type="evidence" value="ECO:0007669"/>
    <property type="project" value="UniProtKB-KW"/>
</dbReference>
<dbReference type="AlphaFoldDB" id="A0A314ZB29"/>
<keyword evidence="3 6" id="KW-0106">Calcium</keyword>
<evidence type="ECO:0000313" key="8">
    <source>
        <dbReference type="Proteomes" id="UP000250321"/>
    </source>
</evidence>
<evidence type="ECO:0000256" key="1">
    <source>
        <dbReference type="ARBA" id="ARBA00022723"/>
    </source>
</evidence>
<comment type="domain">
    <text evidence="6">A pair of annexin repeats may form one binding site for calcium and phospholipid.</text>
</comment>
<dbReference type="STRING" id="2094558.A0A314ZB29"/>
<dbReference type="OrthoDB" id="37886at2759"/>
<dbReference type="FunFam" id="1.10.220.10:FF:000001">
    <property type="entry name" value="Annexin"/>
    <property type="match status" value="1"/>
</dbReference>
<evidence type="ECO:0000256" key="4">
    <source>
        <dbReference type="ARBA" id="ARBA00023216"/>
    </source>
</evidence>
<dbReference type="Proteomes" id="UP000250321">
    <property type="component" value="Unassembled WGS sequence"/>
</dbReference>
<keyword evidence="4 6" id="KW-0041">Annexin</keyword>
<evidence type="ECO:0000256" key="6">
    <source>
        <dbReference type="RuleBase" id="RU003540"/>
    </source>
</evidence>
<keyword evidence="2 6" id="KW-0677">Repeat</keyword>
<dbReference type="FunFam" id="1.10.220.10:FF:000006">
    <property type="entry name" value="Annexin"/>
    <property type="match status" value="1"/>
</dbReference>
<dbReference type="InterPro" id="IPR018252">
    <property type="entry name" value="Annexin_repeat_CS"/>
</dbReference>
<dbReference type="PROSITE" id="PS00223">
    <property type="entry name" value="ANNEXIN_1"/>
    <property type="match status" value="1"/>
</dbReference>
<protein>
    <recommendedName>
        <fullName evidence="6">Annexin</fullName>
    </recommendedName>
</protein>
<organism evidence="7 8">
    <name type="scientific">Prunus yedoensis var. nudiflora</name>
    <dbReference type="NCBI Taxonomy" id="2094558"/>
    <lineage>
        <taxon>Eukaryota</taxon>
        <taxon>Viridiplantae</taxon>
        <taxon>Streptophyta</taxon>
        <taxon>Embryophyta</taxon>
        <taxon>Tracheophyta</taxon>
        <taxon>Spermatophyta</taxon>
        <taxon>Magnoliopsida</taxon>
        <taxon>eudicotyledons</taxon>
        <taxon>Gunneridae</taxon>
        <taxon>Pentapetalae</taxon>
        <taxon>rosids</taxon>
        <taxon>fabids</taxon>
        <taxon>Rosales</taxon>
        <taxon>Rosaceae</taxon>
        <taxon>Amygdaloideae</taxon>
        <taxon>Amygdaleae</taxon>
        <taxon>Prunus</taxon>
    </lineage>
</organism>
<dbReference type="InterPro" id="IPR037104">
    <property type="entry name" value="Annexin_sf"/>
</dbReference>
<name>A0A314ZB29_PRUYE</name>
<dbReference type="FunFam" id="1.10.220.10:FF:000009">
    <property type="entry name" value="Annexin"/>
    <property type="match status" value="1"/>
</dbReference>
<evidence type="ECO:0000256" key="5">
    <source>
        <dbReference type="ARBA" id="ARBA00023302"/>
    </source>
</evidence>
<dbReference type="FunFam" id="1.10.220.10:FF:000008">
    <property type="entry name" value="Annexin"/>
    <property type="match status" value="1"/>
</dbReference>
<keyword evidence="5 6" id="KW-0111">Calcium/phospholipid-binding</keyword>
<dbReference type="SMART" id="SM00335">
    <property type="entry name" value="ANX"/>
    <property type="match status" value="4"/>
</dbReference>
<keyword evidence="1" id="KW-0479">Metal-binding</keyword>
<dbReference type="SUPFAM" id="SSF47874">
    <property type="entry name" value="Annexin"/>
    <property type="match status" value="1"/>
</dbReference>
<dbReference type="GO" id="GO:0009408">
    <property type="term" value="P:response to heat"/>
    <property type="evidence" value="ECO:0007669"/>
    <property type="project" value="TreeGrafter"/>
</dbReference>
<evidence type="ECO:0000313" key="7">
    <source>
        <dbReference type="EMBL" id="PQQ16549.1"/>
    </source>
</evidence>
<keyword evidence="8" id="KW-1185">Reference proteome</keyword>
<evidence type="ECO:0000256" key="2">
    <source>
        <dbReference type="ARBA" id="ARBA00022737"/>
    </source>
</evidence>
<dbReference type="GO" id="GO:0009651">
    <property type="term" value="P:response to salt stress"/>
    <property type="evidence" value="ECO:0007669"/>
    <property type="project" value="TreeGrafter"/>
</dbReference>
<sequence length="353" mass="39936">MQSFFGRLRSTSSVHKKNSSSAISFSEEDFKLSGSMGTVKVPEPVPSPDNDCQRLKKAFEGLGTDEEAVIWILGHRNQSQRRKIKDTYQQLYNKSLLDDLRSELSGDFRKAIILWAYDPPERDAKLTRDALKAKKQGIKHLKVVVEIACASSPHHLMAVRQFYASLFDCSLEEDIASTVSLPLRKILVGLVSSYRYDRQLVDSGIAGSEASRLHEAIETKQLDDDHVVRILSTRNLFQLRATFECYKQKYGNSFDQDIKACGNGDLESLLIAVFWCIESPEKYFAKVIKNSIVGLGTDEDSLNRAIISRAEIDMIKIKEEYFNVYKKSLVDDIIGDTSGDYKKFLLTLLGERP</sequence>
<evidence type="ECO:0000256" key="3">
    <source>
        <dbReference type="ARBA" id="ARBA00022837"/>
    </source>
</evidence>
<dbReference type="GO" id="GO:0005737">
    <property type="term" value="C:cytoplasm"/>
    <property type="evidence" value="ECO:0007669"/>
    <property type="project" value="TreeGrafter"/>
</dbReference>
<accession>A0A314ZB29</accession>
<dbReference type="GO" id="GO:0005886">
    <property type="term" value="C:plasma membrane"/>
    <property type="evidence" value="ECO:0007669"/>
    <property type="project" value="TreeGrafter"/>
</dbReference>
<dbReference type="InterPro" id="IPR018502">
    <property type="entry name" value="Annexin_repeat"/>
</dbReference>
<comment type="caution">
    <text evidence="7">The sequence shown here is derived from an EMBL/GenBank/DDBJ whole genome shotgun (WGS) entry which is preliminary data.</text>
</comment>
<proteinExistence type="inferred from homology"/>
<dbReference type="GO" id="GO:0005509">
    <property type="term" value="F:calcium ion binding"/>
    <property type="evidence" value="ECO:0007669"/>
    <property type="project" value="InterPro"/>
</dbReference>